<accession>A0A1H5Y8N6</accession>
<dbReference type="AlphaFoldDB" id="A0A1H5Y8N6"/>
<feature type="chain" id="PRO_5009290280" description="DUF4412 domain-containing protein" evidence="1">
    <location>
        <begin position="23"/>
        <end position="286"/>
    </location>
</feature>
<evidence type="ECO:0000313" key="3">
    <source>
        <dbReference type="EMBL" id="SEG20017.1"/>
    </source>
</evidence>
<proteinExistence type="predicted"/>
<reference evidence="4" key="1">
    <citation type="submission" date="2016-10" db="EMBL/GenBank/DDBJ databases">
        <authorList>
            <person name="Varghese N."/>
            <person name="Submissions S."/>
        </authorList>
    </citation>
    <scope>NUCLEOTIDE SEQUENCE [LARGE SCALE GENOMIC DNA]</scope>
    <source>
        <strain evidence="4">DSM 17298</strain>
    </source>
</reference>
<dbReference type="EMBL" id="FNVR01000017">
    <property type="protein sequence ID" value="SEG20017.1"/>
    <property type="molecule type" value="Genomic_DNA"/>
</dbReference>
<evidence type="ECO:0000259" key="2">
    <source>
        <dbReference type="Pfam" id="PF14371"/>
    </source>
</evidence>
<name>A0A1H5Y8N6_9BACT</name>
<feature type="signal peptide" evidence="1">
    <location>
        <begin position="1"/>
        <end position="22"/>
    </location>
</feature>
<dbReference type="STRING" id="1120964.GCA_001313265_07333"/>
<keyword evidence="1" id="KW-0732">Signal</keyword>
<dbReference type="Proteomes" id="UP000236736">
    <property type="component" value="Unassembled WGS sequence"/>
</dbReference>
<protein>
    <recommendedName>
        <fullName evidence="2">DUF4412 domain-containing protein</fullName>
    </recommendedName>
</protein>
<dbReference type="RefSeq" id="WP_103925511.1">
    <property type="nucleotide sequence ID" value="NZ_FNVR01000017.1"/>
</dbReference>
<dbReference type="Pfam" id="PF14371">
    <property type="entry name" value="DUF4412"/>
    <property type="match status" value="1"/>
</dbReference>
<dbReference type="OrthoDB" id="1524221at2"/>
<feature type="domain" description="DUF4412" evidence="2">
    <location>
        <begin position="75"/>
        <end position="268"/>
    </location>
</feature>
<evidence type="ECO:0000313" key="4">
    <source>
        <dbReference type="Proteomes" id="UP000236736"/>
    </source>
</evidence>
<organism evidence="3 4">
    <name type="scientific">Algoriphagus boritolerans DSM 17298 = JCM 18970</name>
    <dbReference type="NCBI Taxonomy" id="1120964"/>
    <lineage>
        <taxon>Bacteria</taxon>
        <taxon>Pseudomonadati</taxon>
        <taxon>Bacteroidota</taxon>
        <taxon>Cytophagia</taxon>
        <taxon>Cytophagales</taxon>
        <taxon>Cyclobacteriaceae</taxon>
        <taxon>Algoriphagus</taxon>
    </lineage>
</organism>
<keyword evidence="4" id="KW-1185">Reference proteome</keyword>
<evidence type="ECO:0000256" key="1">
    <source>
        <dbReference type="SAM" id="SignalP"/>
    </source>
</evidence>
<sequence>MKKSISSILILAGIVVASPSQAQLLKKIQNAAAQGVENAATKRARDASEKKTNDAIDGMIGGMIKPAPTESEYAFTGYMVMEVRNTDKKGRSEDPVKMQYLLSDNLEFMGMSFADPKSPENSTTSIIDTKNEAIVMLMENKGEKSSMAIRIDHEKMQGMVDKEVEKQRENPEYKITKTGNTKTILGYQCEEYLITSEDGEGHYWVTEKPIEGLSLFSPQSNPMVSNKTMDQYSSMFSNAPKGSFLEMIFTDKKGTVTEMKVIEIETNSPRKYNMDDFPNMMAGAGK</sequence>
<gene>
    <name evidence="3" type="ORF">SAMN03080598_02869</name>
</gene>
<dbReference type="InterPro" id="IPR025524">
    <property type="entry name" value="DUF4412"/>
</dbReference>